<accession>A0A068RX69</accession>
<organism evidence="2 3">
    <name type="scientific">Lichtheimia corymbifera JMRC:FSU:9682</name>
    <dbReference type="NCBI Taxonomy" id="1263082"/>
    <lineage>
        <taxon>Eukaryota</taxon>
        <taxon>Fungi</taxon>
        <taxon>Fungi incertae sedis</taxon>
        <taxon>Mucoromycota</taxon>
        <taxon>Mucoromycotina</taxon>
        <taxon>Mucoromycetes</taxon>
        <taxon>Mucorales</taxon>
        <taxon>Lichtheimiaceae</taxon>
        <taxon>Lichtheimia</taxon>
    </lineage>
</organism>
<dbReference type="VEuPathDB" id="FungiDB:LCOR_04881.1"/>
<keyword evidence="3" id="KW-1185">Reference proteome</keyword>
<name>A0A068RX69_9FUNG</name>
<feature type="region of interest" description="Disordered" evidence="1">
    <location>
        <begin position="1"/>
        <end position="154"/>
    </location>
</feature>
<dbReference type="PANTHER" id="PTHR22794">
    <property type="entry name" value="THAP DOMAIN PROTEIN 11"/>
    <property type="match status" value="1"/>
</dbReference>
<dbReference type="PANTHER" id="PTHR22794:SF2">
    <property type="entry name" value="THAP DOMAIN-CONTAINING PROTEIN 11"/>
    <property type="match status" value="1"/>
</dbReference>
<reference evidence="2" key="1">
    <citation type="submission" date="2013-08" db="EMBL/GenBank/DDBJ databases">
        <title>Gene expansion shapes genome architecture in the human pathogen Lichtheimia corymbifera: an evolutionary genomics analysis in the ancient terrestrial Mucorales (Mucoromycotina).</title>
        <authorList>
            <person name="Schwartze V.U."/>
            <person name="Winter S."/>
            <person name="Shelest E."/>
            <person name="Marcet-Houben M."/>
            <person name="Horn F."/>
            <person name="Wehner S."/>
            <person name="Hoffmann K."/>
            <person name="Riege K."/>
            <person name="Sammeth M."/>
            <person name="Nowrousian M."/>
            <person name="Valiante V."/>
            <person name="Linde J."/>
            <person name="Jacobsen I.D."/>
            <person name="Marz M."/>
            <person name="Brakhage A.A."/>
            <person name="Gabaldon T."/>
            <person name="Bocker S."/>
            <person name="Voigt K."/>
        </authorList>
    </citation>
    <scope>NUCLEOTIDE SEQUENCE [LARGE SCALE GENOMIC DNA]</scope>
    <source>
        <strain evidence="2">FSU 9682</strain>
    </source>
</reference>
<feature type="compositionally biased region" description="Low complexity" evidence="1">
    <location>
        <begin position="110"/>
        <end position="121"/>
    </location>
</feature>
<feature type="compositionally biased region" description="Basic residues" evidence="1">
    <location>
        <begin position="20"/>
        <end position="41"/>
    </location>
</feature>
<feature type="region of interest" description="Disordered" evidence="1">
    <location>
        <begin position="336"/>
        <end position="356"/>
    </location>
</feature>
<comment type="caution">
    <text evidence="2">The sequence shown here is derived from an EMBL/GenBank/DDBJ whole genome shotgun (WGS) entry which is preliminary data.</text>
</comment>
<dbReference type="Proteomes" id="UP000027586">
    <property type="component" value="Unassembled WGS sequence"/>
</dbReference>
<dbReference type="STRING" id="1263082.A0A068RX69"/>
<evidence type="ECO:0000313" key="3">
    <source>
        <dbReference type="Proteomes" id="UP000027586"/>
    </source>
</evidence>
<dbReference type="EMBL" id="CBTN010000018">
    <property type="protein sequence ID" value="CDH53541.1"/>
    <property type="molecule type" value="Genomic_DNA"/>
</dbReference>
<feature type="compositionally biased region" description="Low complexity" evidence="1">
    <location>
        <begin position="240"/>
        <end position="254"/>
    </location>
</feature>
<sequence>MAQPLAPPSPPTTTTSTGHHTTHKKHNRHHVKRRSAGRVHVTKLAPMARANTSHTDTEADIEHHDNNNGNHKRPHMRRSQSQRSLNRLSNGERKGGGGLTALAPIHPSKTSSAAAATTSSPPTTPSPPPSATENDEEEEEEQKQHHLNNNNTFYPPIQCIETTTTAATYPAFFVSSQAPAAPIEQTFNAVAKNLVSSNNTSHTSLPSIQPSSNHRSSQPLRSQFIDETIDIHHHHPKQRTPVTTAPTTTTTPPADANGKRLSNVAAAANAQPPGMSRTQQKLLLQRQHCLVDDENNLGHPKNMRRLTRELERVGREYQCVRRYHDPMMESLQRCLEQQQQQQQQPRMRLSQRTRSSAVLPTFTESAATTTTAHLEPHYEQRQAIHRRHLQLKMMAQQGHSHYHPVDPPPSPTQSAATGTLNIIRWSAGVLLDRVWNGSSSSYS</sequence>
<dbReference type="OrthoDB" id="5430106at2759"/>
<dbReference type="AlphaFoldDB" id="A0A068RX69"/>
<proteinExistence type="predicted"/>
<feature type="compositionally biased region" description="Basic and acidic residues" evidence="1">
    <location>
        <begin position="55"/>
        <end position="66"/>
    </location>
</feature>
<feature type="compositionally biased region" description="Basic residues" evidence="1">
    <location>
        <begin position="70"/>
        <end position="80"/>
    </location>
</feature>
<feature type="region of interest" description="Disordered" evidence="1">
    <location>
        <begin position="199"/>
        <end position="219"/>
    </location>
</feature>
<feature type="region of interest" description="Disordered" evidence="1">
    <location>
        <begin position="234"/>
        <end position="258"/>
    </location>
</feature>
<evidence type="ECO:0000256" key="1">
    <source>
        <dbReference type="SAM" id="MobiDB-lite"/>
    </source>
</evidence>
<dbReference type="GO" id="GO:0000329">
    <property type="term" value="C:fungal-type vacuole membrane"/>
    <property type="evidence" value="ECO:0007669"/>
    <property type="project" value="TreeGrafter"/>
</dbReference>
<gene>
    <name evidence="2" type="ORF">LCOR_04881.1</name>
</gene>
<dbReference type="GO" id="GO:0031931">
    <property type="term" value="C:TORC1 complex"/>
    <property type="evidence" value="ECO:0007669"/>
    <property type="project" value="InterPro"/>
</dbReference>
<feature type="compositionally biased region" description="Pro residues" evidence="1">
    <location>
        <begin position="1"/>
        <end position="11"/>
    </location>
</feature>
<dbReference type="GO" id="GO:0031929">
    <property type="term" value="P:TOR signaling"/>
    <property type="evidence" value="ECO:0007669"/>
    <property type="project" value="InterPro"/>
</dbReference>
<dbReference type="InterPro" id="IPR018857">
    <property type="entry name" value="TORC1_cplx_su_TCO89"/>
</dbReference>
<evidence type="ECO:0000313" key="2">
    <source>
        <dbReference type="EMBL" id="CDH53541.1"/>
    </source>
</evidence>
<protein>
    <submittedName>
        <fullName evidence="2">Uncharacterized protein</fullName>
    </submittedName>
</protein>
<dbReference type="Pfam" id="PF10452">
    <property type="entry name" value="TCO89"/>
    <property type="match status" value="1"/>
</dbReference>